<sequence>MSFLESLFSGAKAFIREVVVPVLHAAKQVAVETVRVVLEEIDRSEFGRAATRLIDGAARQYFGRAEDLAAEQREIAERARRDGRRSTRDVDRLREIDLERRKLREDLDAAQASEASVALKNAAGELVASPVSDDETSAAVGILSSRVCPACGGTMRMRQGGFNGTTQRRSFYWLCSAHPGACKTIPFDPVKENLTALRRADPNLDLPLNERREIWERKDVIRGTQIRLRQHLGEKDDEVICPHHLLPMKLLEQPNSSGLLLSTYQYVCLHVDDDGRACQHHVPLETFPQVSESLRRSEGAGIIR</sequence>
<gene>
    <name evidence="1" type="ORF">ZRA01_33120</name>
</gene>
<dbReference type="RefSeq" id="WP_141354361.1">
    <property type="nucleotide sequence ID" value="NZ_BJNV01000071.1"/>
</dbReference>
<proteinExistence type="predicted"/>
<evidence type="ECO:0000313" key="1">
    <source>
        <dbReference type="EMBL" id="GEC97239.1"/>
    </source>
</evidence>
<dbReference type="AlphaFoldDB" id="A0A4Y4CZV2"/>
<dbReference type="EMBL" id="BJNV01000071">
    <property type="protein sequence ID" value="GEC97239.1"/>
    <property type="molecule type" value="Genomic_DNA"/>
</dbReference>
<reference evidence="1 2" key="1">
    <citation type="submission" date="2019-06" db="EMBL/GenBank/DDBJ databases">
        <title>Whole genome shotgun sequence of Zoogloea ramigera NBRC 15342.</title>
        <authorList>
            <person name="Hosoyama A."/>
            <person name="Uohara A."/>
            <person name="Ohji S."/>
            <person name="Ichikawa N."/>
        </authorList>
    </citation>
    <scope>NUCLEOTIDE SEQUENCE [LARGE SCALE GENOMIC DNA]</scope>
    <source>
        <strain evidence="1 2">NBRC 15342</strain>
    </source>
</reference>
<keyword evidence="2" id="KW-1185">Reference proteome</keyword>
<name>A0A4Y4CZV2_ZOORA</name>
<dbReference type="Proteomes" id="UP000318422">
    <property type="component" value="Unassembled WGS sequence"/>
</dbReference>
<comment type="caution">
    <text evidence="1">The sequence shown here is derived from an EMBL/GenBank/DDBJ whole genome shotgun (WGS) entry which is preliminary data.</text>
</comment>
<dbReference type="OrthoDB" id="9179644at2"/>
<organism evidence="1 2">
    <name type="scientific">Zoogloea ramigera</name>
    <dbReference type="NCBI Taxonomy" id="350"/>
    <lineage>
        <taxon>Bacteria</taxon>
        <taxon>Pseudomonadati</taxon>
        <taxon>Pseudomonadota</taxon>
        <taxon>Betaproteobacteria</taxon>
        <taxon>Rhodocyclales</taxon>
        <taxon>Zoogloeaceae</taxon>
        <taxon>Zoogloea</taxon>
    </lineage>
</organism>
<evidence type="ECO:0000313" key="2">
    <source>
        <dbReference type="Proteomes" id="UP000318422"/>
    </source>
</evidence>
<accession>A0A4Y4CZV2</accession>
<protein>
    <submittedName>
        <fullName evidence="1">Uncharacterized protein</fullName>
    </submittedName>
</protein>